<protein>
    <submittedName>
        <fullName evidence="1">Uncharacterized protein</fullName>
    </submittedName>
</protein>
<dbReference type="EMBL" id="CP061800">
    <property type="protein sequence ID" value="QTA84711.1"/>
    <property type="molecule type" value="Genomic_DNA"/>
</dbReference>
<dbReference type="AlphaFoldDB" id="A0A975BG25"/>
<evidence type="ECO:0000313" key="2">
    <source>
        <dbReference type="Proteomes" id="UP000663722"/>
    </source>
</evidence>
<sequence length="54" mass="5886">MVCKPVAKYAAFAGPGRVPPMGATNMPPLRGWVGPPLNPFIIRKMLAYCHTDFV</sequence>
<keyword evidence="2" id="KW-1185">Reference proteome</keyword>
<gene>
    <name evidence="1" type="ORF">dnm_007100</name>
</gene>
<evidence type="ECO:0000313" key="1">
    <source>
        <dbReference type="EMBL" id="QTA84711.1"/>
    </source>
</evidence>
<reference evidence="1" key="1">
    <citation type="journal article" date="2021" name="Microb. Physiol.">
        <title>Proteogenomic Insights into the Physiology of Marine, Sulfate-Reducing, Filamentous Desulfonema limicola and Desulfonema magnum.</title>
        <authorList>
            <person name="Schnaars V."/>
            <person name="Wohlbrand L."/>
            <person name="Scheve S."/>
            <person name="Hinrichs C."/>
            <person name="Reinhardt R."/>
            <person name="Rabus R."/>
        </authorList>
    </citation>
    <scope>NUCLEOTIDE SEQUENCE</scope>
    <source>
        <strain evidence="1">4be13</strain>
    </source>
</reference>
<proteinExistence type="predicted"/>
<dbReference type="Proteomes" id="UP000663722">
    <property type="component" value="Chromosome"/>
</dbReference>
<dbReference type="KEGG" id="dmm:dnm_007100"/>
<organism evidence="1 2">
    <name type="scientific">Desulfonema magnum</name>
    <dbReference type="NCBI Taxonomy" id="45655"/>
    <lineage>
        <taxon>Bacteria</taxon>
        <taxon>Pseudomonadati</taxon>
        <taxon>Thermodesulfobacteriota</taxon>
        <taxon>Desulfobacteria</taxon>
        <taxon>Desulfobacterales</taxon>
        <taxon>Desulfococcaceae</taxon>
        <taxon>Desulfonema</taxon>
    </lineage>
</organism>
<name>A0A975BG25_9BACT</name>
<accession>A0A975BG25</accession>